<gene>
    <name evidence="3" type="ORF">QWZ14_21580</name>
</gene>
<comment type="caution">
    <text evidence="3">The sequence shown here is derived from an EMBL/GenBank/DDBJ whole genome shotgun (WGS) entry which is preliminary data.</text>
</comment>
<accession>A0ABT8AAZ8</accession>
<dbReference type="RefSeq" id="WP_290318971.1">
    <property type="nucleotide sequence ID" value="NZ_JAUFPN010000184.1"/>
</dbReference>
<dbReference type="PANTHER" id="PTHR24321:SF15">
    <property type="entry name" value="OXIDOREDUCTASE UCPA"/>
    <property type="match status" value="1"/>
</dbReference>
<dbReference type="Pfam" id="PF13561">
    <property type="entry name" value="adh_short_C2"/>
    <property type="match status" value="1"/>
</dbReference>
<organism evidence="3 4">
    <name type="scientific">Paeniroseomonas aquatica</name>
    <dbReference type="NCBI Taxonomy" id="373043"/>
    <lineage>
        <taxon>Bacteria</taxon>
        <taxon>Pseudomonadati</taxon>
        <taxon>Pseudomonadota</taxon>
        <taxon>Alphaproteobacteria</taxon>
        <taxon>Acetobacterales</taxon>
        <taxon>Acetobacteraceae</taxon>
        <taxon>Paeniroseomonas</taxon>
    </lineage>
</organism>
<keyword evidence="2 3" id="KW-0560">Oxidoreductase</keyword>
<dbReference type="InterPro" id="IPR020904">
    <property type="entry name" value="Sc_DH/Rdtase_CS"/>
</dbReference>
<protein>
    <submittedName>
        <fullName evidence="3">Glucose 1-dehydrogenase</fullName>
        <ecNumber evidence="3">1.1.1.47</ecNumber>
    </submittedName>
</protein>
<dbReference type="PRINTS" id="PR00081">
    <property type="entry name" value="GDHRDH"/>
</dbReference>
<keyword evidence="4" id="KW-1185">Reference proteome</keyword>
<evidence type="ECO:0000313" key="3">
    <source>
        <dbReference type="EMBL" id="MDN3566979.1"/>
    </source>
</evidence>
<dbReference type="Proteomes" id="UP001529369">
    <property type="component" value="Unassembled WGS sequence"/>
</dbReference>
<dbReference type="PROSITE" id="PS00061">
    <property type="entry name" value="ADH_SHORT"/>
    <property type="match status" value="1"/>
</dbReference>
<evidence type="ECO:0000256" key="1">
    <source>
        <dbReference type="ARBA" id="ARBA00006484"/>
    </source>
</evidence>
<sequence length="250" mass="25766">MRLANKTALVTGAASGMGAATARLFAREGAKVAVADMLEEDGRAVAAAITAAGGTAQFVKLDVAEEDQWEAAIAAVTGAWGGLDVLVNNAGISGSATNNLYDTALWDRIMAVNARGVFLGVKHAVAAMRLRGGGSIVNLSSISGNVGQERIHCAYNASKAAVRLLTKSVAVQEGPAKIRLNTVHPGLMPPMRTSGATADPVFRAKMLGHVPLARSGEVDEVAYAILFLASDESSYMTGSELHVDGGYLAS</sequence>
<reference evidence="4" key="1">
    <citation type="journal article" date="2019" name="Int. J. Syst. Evol. Microbiol.">
        <title>The Global Catalogue of Microorganisms (GCM) 10K type strain sequencing project: providing services to taxonomists for standard genome sequencing and annotation.</title>
        <authorList>
            <consortium name="The Broad Institute Genomics Platform"/>
            <consortium name="The Broad Institute Genome Sequencing Center for Infectious Disease"/>
            <person name="Wu L."/>
            <person name="Ma J."/>
        </authorList>
    </citation>
    <scope>NUCLEOTIDE SEQUENCE [LARGE SCALE GENOMIC DNA]</scope>
    <source>
        <strain evidence="4">CECT 7131</strain>
    </source>
</reference>
<dbReference type="PRINTS" id="PR00080">
    <property type="entry name" value="SDRFAMILY"/>
</dbReference>
<dbReference type="Gene3D" id="3.40.50.720">
    <property type="entry name" value="NAD(P)-binding Rossmann-like Domain"/>
    <property type="match status" value="1"/>
</dbReference>
<dbReference type="EMBL" id="JAUFPN010000184">
    <property type="protein sequence ID" value="MDN3566979.1"/>
    <property type="molecule type" value="Genomic_DNA"/>
</dbReference>
<name>A0ABT8AAZ8_9PROT</name>
<evidence type="ECO:0000256" key="2">
    <source>
        <dbReference type="ARBA" id="ARBA00023002"/>
    </source>
</evidence>
<dbReference type="InterPro" id="IPR002347">
    <property type="entry name" value="SDR_fam"/>
</dbReference>
<dbReference type="PANTHER" id="PTHR24321">
    <property type="entry name" value="DEHYDROGENASES, SHORT CHAIN"/>
    <property type="match status" value="1"/>
</dbReference>
<dbReference type="EC" id="1.1.1.47" evidence="3"/>
<dbReference type="NCBIfam" id="NF005559">
    <property type="entry name" value="PRK07231.1"/>
    <property type="match status" value="1"/>
</dbReference>
<dbReference type="SUPFAM" id="SSF51735">
    <property type="entry name" value="NAD(P)-binding Rossmann-fold domains"/>
    <property type="match status" value="1"/>
</dbReference>
<dbReference type="GO" id="GO:0047936">
    <property type="term" value="F:glucose 1-dehydrogenase [NAD(P)+] activity"/>
    <property type="evidence" value="ECO:0007669"/>
    <property type="project" value="UniProtKB-EC"/>
</dbReference>
<proteinExistence type="inferred from homology"/>
<dbReference type="InterPro" id="IPR036291">
    <property type="entry name" value="NAD(P)-bd_dom_sf"/>
</dbReference>
<comment type="similarity">
    <text evidence="1">Belongs to the short-chain dehydrogenases/reductases (SDR) family.</text>
</comment>
<evidence type="ECO:0000313" key="4">
    <source>
        <dbReference type="Proteomes" id="UP001529369"/>
    </source>
</evidence>